<feature type="region of interest" description="Disordered" evidence="1">
    <location>
        <begin position="492"/>
        <end position="511"/>
    </location>
</feature>
<dbReference type="InterPro" id="IPR058055">
    <property type="entry name" value="PA-PLA1"/>
</dbReference>
<sequence>MSSSSRAANQYTQFIRESISEPPPAINARFFYTSPIPIDDPLSPLPPPSSSTTTTYRQPPKPFSDYDNTALDKAWHDLRKKILQWNEEKGEKGSSQEGSRVRPRTSSSLARHERERRGSGSGPGSRGPGTPKARAIQHRPSSLSHVEGSPIEDADIPDVLPSSATELSGSMENTITGTPFARALSKKKLHPSPLQKFDERPARPQVRKQDTYQWADSTHLAEQSPAPAKRRQADKSPMAMVAVGISRLHQVEMPNLQMTPIYWAPVHDTAEVIRATWFYKDTMLPVEVPVANMLEAGYIDLQCWTETWKDELNSAVEVGAIGEMKIVHKLWPEKPSKALVSRPASITSGRDRSILGAATSVLTSAEPPETVEQQRAKAVEAACDIIDISTGPGGADNRAHGNPTYGRAGAVRNYATCGVIYSDDRDATILKPTLLPSSYYGRRPLANYIRKGHAIGIPVTRGFDQSIWDKLHPPKKGAKMTKAKLGVAVSETAADSTSAMPKTDPDLSRSERPHVTDLVLVVHGIGQKLSERMESFHFTHAINDFRREIMVECGNREVKTHFRKDMGGIMTLPINWRHSLSFEEGGYRPDNSADVPPDPAVNEFTLRDITPDTLPSVRGIVSDVMLDIPYYMSHHQPKMIAAVIKEANRVYKLWCQNNPGFAQHGKVHIIAHSLGSVMAIDILSKQPTIVPSHLADPTKLDLDVEEPDHFLFNTRNLFLAGSPAGFFVLLRRSQLRPRIDHPSAEALADPTSNTASICAERGQYGCISVDNIYNIINGYDPVAYQMNAAVDAAYAGSLRKAHVPSNTPSYWFPAGTSNASRWFGGYSVHPAPGITAQSSLNRLPSHVELEIHDFTREEIAEKRMTLLNDNGQIDYFVKYGGGTFEIQYLTMLSAHSAYWGLKDFIRMVVVEVGRKSGKDGTLPGLRAVKKRTPRGLGGAATVK</sequence>
<reference evidence="3 4" key="1">
    <citation type="submission" date="2015-07" db="EMBL/GenBank/DDBJ databases">
        <title>Comparative genomics of the Sigatoka disease complex on banana suggests a link between parallel evolutionary changes in Pseudocercospora fijiensis and Pseudocercospora eumusae and increased virulence on the banana host.</title>
        <authorList>
            <person name="Chang T.-C."/>
            <person name="Salvucci A."/>
            <person name="Crous P.W."/>
            <person name="Stergiopoulos I."/>
        </authorList>
    </citation>
    <scope>NUCLEOTIDE SEQUENCE [LARGE SCALE GENOMIC DNA]</scope>
    <source>
        <strain evidence="3 4">CBS 116634</strain>
    </source>
</reference>
<organism evidence="3 4">
    <name type="scientific">Pseudocercospora musae</name>
    <dbReference type="NCBI Taxonomy" id="113226"/>
    <lineage>
        <taxon>Eukaryota</taxon>
        <taxon>Fungi</taxon>
        <taxon>Dikarya</taxon>
        <taxon>Ascomycota</taxon>
        <taxon>Pezizomycotina</taxon>
        <taxon>Dothideomycetes</taxon>
        <taxon>Dothideomycetidae</taxon>
        <taxon>Mycosphaerellales</taxon>
        <taxon>Mycosphaerellaceae</taxon>
        <taxon>Pseudocercospora</taxon>
    </lineage>
</organism>
<proteinExistence type="predicted"/>
<evidence type="ECO:0000313" key="3">
    <source>
        <dbReference type="EMBL" id="KXT12248.1"/>
    </source>
</evidence>
<feature type="compositionally biased region" description="Polar residues" evidence="1">
    <location>
        <begin position="162"/>
        <end position="177"/>
    </location>
</feature>
<dbReference type="STRING" id="113226.A0A139IC03"/>
<dbReference type="SMART" id="SM01127">
    <property type="entry name" value="DDHD"/>
    <property type="match status" value="1"/>
</dbReference>
<feature type="compositionally biased region" description="Low complexity" evidence="1">
    <location>
        <begin position="33"/>
        <end position="42"/>
    </location>
</feature>
<evidence type="ECO:0000313" key="4">
    <source>
        <dbReference type="Proteomes" id="UP000073492"/>
    </source>
</evidence>
<dbReference type="SUPFAM" id="SSF53474">
    <property type="entry name" value="alpha/beta-Hydrolases"/>
    <property type="match status" value="1"/>
</dbReference>
<dbReference type="OrthoDB" id="26184at2759"/>
<evidence type="ECO:0000259" key="2">
    <source>
        <dbReference type="PROSITE" id="PS51043"/>
    </source>
</evidence>
<protein>
    <recommendedName>
        <fullName evidence="2">DDHD domain-containing protein</fullName>
    </recommendedName>
</protein>
<dbReference type="InterPro" id="IPR004177">
    <property type="entry name" value="DDHD_dom"/>
</dbReference>
<feature type="compositionally biased region" description="Basic and acidic residues" evidence="1">
    <location>
        <begin position="196"/>
        <end position="210"/>
    </location>
</feature>
<dbReference type="GO" id="GO:0004620">
    <property type="term" value="F:phospholipase activity"/>
    <property type="evidence" value="ECO:0007669"/>
    <property type="project" value="TreeGrafter"/>
</dbReference>
<feature type="region of interest" description="Disordered" evidence="1">
    <location>
        <begin position="25"/>
        <end position="69"/>
    </location>
</feature>
<dbReference type="PROSITE" id="PS51043">
    <property type="entry name" value="DDHD"/>
    <property type="match status" value="1"/>
</dbReference>
<dbReference type="PANTHER" id="PTHR23509:SF6">
    <property type="entry name" value="PHOSPHOLIPASE C1020.13C-RELATED"/>
    <property type="match status" value="1"/>
</dbReference>
<dbReference type="GO" id="GO:0005737">
    <property type="term" value="C:cytoplasm"/>
    <property type="evidence" value="ECO:0007669"/>
    <property type="project" value="TreeGrafter"/>
</dbReference>
<comment type="caution">
    <text evidence="3">The sequence shown here is derived from an EMBL/GenBank/DDBJ whole genome shotgun (WGS) entry which is preliminary data.</text>
</comment>
<dbReference type="GO" id="GO:0046872">
    <property type="term" value="F:metal ion binding"/>
    <property type="evidence" value="ECO:0007669"/>
    <property type="project" value="InterPro"/>
</dbReference>
<feature type="region of interest" description="Disordered" evidence="1">
    <location>
        <begin position="85"/>
        <end position="236"/>
    </location>
</feature>
<evidence type="ECO:0000256" key="1">
    <source>
        <dbReference type="SAM" id="MobiDB-lite"/>
    </source>
</evidence>
<keyword evidence="4" id="KW-1185">Reference proteome</keyword>
<dbReference type="Pfam" id="PF02862">
    <property type="entry name" value="DDHD"/>
    <property type="match status" value="2"/>
</dbReference>
<accession>A0A139IC03</accession>
<dbReference type="InterPro" id="IPR029058">
    <property type="entry name" value="AB_hydrolase_fold"/>
</dbReference>
<gene>
    <name evidence="3" type="ORF">AC579_810</name>
</gene>
<dbReference type="AlphaFoldDB" id="A0A139IC03"/>
<dbReference type="EMBL" id="LFZO01000159">
    <property type="protein sequence ID" value="KXT12248.1"/>
    <property type="molecule type" value="Genomic_DNA"/>
</dbReference>
<dbReference type="Proteomes" id="UP000073492">
    <property type="component" value="Unassembled WGS sequence"/>
</dbReference>
<name>A0A139IC03_9PEZI</name>
<feature type="domain" description="DDHD" evidence="2">
    <location>
        <begin position="710"/>
        <end position="914"/>
    </location>
</feature>
<dbReference type="PANTHER" id="PTHR23509">
    <property type="entry name" value="PA-PL1 PHOSPHOLIPASE FAMILY"/>
    <property type="match status" value="1"/>
</dbReference>